<geneLocation type="plasmid" evidence="4">
    <name>pedy32-46i</name>
</geneLocation>
<sequence>MALVVLATMLLGGVASAQLLEGDAAAVRRATPTLDNVTSAEQQAVVRTRVEARSATTASTLTAGRFTAHSDSRARSTQTPEEVDAACSTSDDNNGPSGNVGTLDLGGGGAGYCNEGNGVFSLGGIGLTYDTWADSSLGAFMHFIDADNNPNTGCNGFEFNTNAFHDPGAGLVAGLFANASCTSTDLIDIVEVFRPSSSSVATIFDAALIGSPETTWSVVLIDGTDLASPDIAPHQEGLLYVTDRKGVDRDPQPAGGTPPAQPDPEPTGQPTPVPPMTSRPIQRLEGPSRFDTAIAISRYQFPNGAAVVYLSRADVFADSIAAASLTGGPVLLVPQCGQVPDQVLDEVIRLDPATIVPLGGQAAVCDQVARDVAAARPPA</sequence>
<feature type="chain" id="PRO_5016783392" description="Cell wall binding repeat 2" evidence="2">
    <location>
        <begin position="18"/>
        <end position="379"/>
    </location>
</feature>
<evidence type="ECO:0000313" key="3">
    <source>
        <dbReference type="EMBL" id="AXV09793.1"/>
    </source>
</evidence>
<dbReference type="KEGG" id="euz:DVS28_b0023"/>
<dbReference type="AlphaFoldDB" id="A0A346Y5P6"/>
<feature type="compositionally biased region" description="Pro residues" evidence="1">
    <location>
        <begin position="259"/>
        <end position="277"/>
    </location>
</feature>
<feature type="signal peptide" evidence="2">
    <location>
        <begin position="1"/>
        <end position="17"/>
    </location>
</feature>
<evidence type="ECO:0000256" key="2">
    <source>
        <dbReference type="SAM" id="SignalP"/>
    </source>
</evidence>
<gene>
    <name evidence="3" type="ORF">DVS28_b0023</name>
</gene>
<keyword evidence="2" id="KW-0732">Signal</keyword>
<dbReference type="Proteomes" id="UP000264006">
    <property type="component" value="Plasmid pEDY32-46I"/>
</dbReference>
<name>A0A346Y5P6_9ACTN</name>
<evidence type="ECO:0000313" key="4">
    <source>
        <dbReference type="Proteomes" id="UP000264006"/>
    </source>
</evidence>
<evidence type="ECO:0008006" key="5">
    <source>
        <dbReference type="Google" id="ProtNLM"/>
    </source>
</evidence>
<dbReference type="InterPro" id="IPR007253">
    <property type="entry name" value="Cell_wall-bd_2"/>
</dbReference>
<proteinExistence type="predicted"/>
<reference evidence="3 4" key="1">
    <citation type="submission" date="2018-09" db="EMBL/GenBank/DDBJ databases">
        <title>Complete genome sequence of Euzebya sp. DY32-46 isolated from seawater of Pacific Ocean.</title>
        <authorList>
            <person name="Xu L."/>
            <person name="Wu Y.-H."/>
            <person name="Xu X.-W."/>
        </authorList>
    </citation>
    <scope>NUCLEOTIDE SEQUENCE [LARGE SCALE GENOMIC DNA]</scope>
    <source>
        <strain evidence="3 4">DY32-46</strain>
        <plasmid evidence="4">pedy32-46i</plasmid>
    </source>
</reference>
<organism evidence="3 4">
    <name type="scientific">Euzebya pacifica</name>
    <dbReference type="NCBI Taxonomy" id="1608957"/>
    <lineage>
        <taxon>Bacteria</taxon>
        <taxon>Bacillati</taxon>
        <taxon>Actinomycetota</taxon>
        <taxon>Nitriliruptoria</taxon>
        <taxon>Euzebyales</taxon>
    </lineage>
</organism>
<dbReference type="Pfam" id="PF04122">
    <property type="entry name" value="CW_binding_2"/>
    <property type="match status" value="1"/>
</dbReference>
<dbReference type="EMBL" id="CP031166">
    <property type="protein sequence ID" value="AXV09793.1"/>
    <property type="molecule type" value="Genomic_DNA"/>
</dbReference>
<keyword evidence="3" id="KW-0614">Plasmid</keyword>
<keyword evidence="4" id="KW-1185">Reference proteome</keyword>
<accession>A0A346Y5P6</accession>
<evidence type="ECO:0000256" key="1">
    <source>
        <dbReference type="SAM" id="MobiDB-lite"/>
    </source>
</evidence>
<protein>
    <recommendedName>
        <fullName evidence="5">Cell wall binding repeat 2</fullName>
    </recommendedName>
</protein>
<feature type="region of interest" description="Disordered" evidence="1">
    <location>
        <begin position="61"/>
        <end position="97"/>
    </location>
</feature>
<feature type="compositionally biased region" description="Polar residues" evidence="1">
    <location>
        <begin position="87"/>
        <end position="97"/>
    </location>
</feature>
<feature type="region of interest" description="Disordered" evidence="1">
    <location>
        <begin position="245"/>
        <end position="284"/>
    </location>
</feature>